<feature type="non-terminal residue" evidence="1">
    <location>
        <position position="58"/>
    </location>
</feature>
<accession>A0A820EP66</accession>
<dbReference type="Proteomes" id="UP000663844">
    <property type="component" value="Unassembled WGS sequence"/>
</dbReference>
<gene>
    <name evidence="1" type="ORF">OXD698_LOCUS43476</name>
</gene>
<comment type="caution">
    <text evidence="1">The sequence shown here is derived from an EMBL/GenBank/DDBJ whole genome shotgun (WGS) entry which is preliminary data.</text>
</comment>
<reference evidence="1" key="1">
    <citation type="submission" date="2021-02" db="EMBL/GenBank/DDBJ databases">
        <authorList>
            <person name="Nowell W R."/>
        </authorList>
    </citation>
    <scope>NUCLEOTIDE SEQUENCE</scope>
</reference>
<evidence type="ECO:0000313" key="1">
    <source>
        <dbReference type="EMBL" id="CAF4251818.1"/>
    </source>
</evidence>
<proteinExistence type="predicted"/>
<dbReference type="AlphaFoldDB" id="A0A820EP66"/>
<name>A0A820EP66_9BILA</name>
<sequence>LGGSLELEQFEKHDGQMRSKYFDLVEHFPDKIDQLLNALNRIYISQNNVLQKQEKQDL</sequence>
<protein>
    <submittedName>
        <fullName evidence="1">Uncharacterized protein</fullName>
    </submittedName>
</protein>
<evidence type="ECO:0000313" key="2">
    <source>
        <dbReference type="Proteomes" id="UP000663844"/>
    </source>
</evidence>
<dbReference type="EMBL" id="CAJOAZ010012400">
    <property type="protein sequence ID" value="CAF4251818.1"/>
    <property type="molecule type" value="Genomic_DNA"/>
</dbReference>
<organism evidence="1 2">
    <name type="scientific">Adineta steineri</name>
    <dbReference type="NCBI Taxonomy" id="433720"/>
    <lineage>
        <taxon>Eukaryota</taxon>
        <taxon>Metazoa</taxon>
        <taxon>Spiralia</taxon>
        <taxon>Gnathifera</taxon>
        <taxon>Rotifera</taxon>
        <taxon>Eurotatoria</taxon>
        <taxon>Bdelloidea</taxon>
        <taxon>Adinetida</taxon>
        <taxon>Adinetidae</taxon>
        <taxon>Adineta</taxon>
    </lineage>
</organism>